<feature type="region of interest" description="Disordered" evidence="1">
    <location>
        <begin position="25"/>
        <end position="48"/>
    </location>
</feature>
<feature type="compositionally biased region" description="Polar residues" evidence="1">
    <location>
        <begin position="25"/>
        <end position="37"/>
    </location>
</feature>
<reference evidence="2" key="1">
    <citation type="submission" date="2023-06" db="EMBL/GenBank/DDBJ databases">
        <title>Genome-scale phylogeny and comparative genomics of the fungal order Sordariales.</title>
        <authorList>
            <consortium name="Lawrence Berkeley National Laboratory"/>
            <person name="Hensen N."/>
            <person name="Bonometti L."/>
            <person name="Westerberg I."/>
            <person name="Brannstrom I.O."/>
            <person name="Guillou S."/>
            <person name="Cros-Aarteil S."/>
            <person name="Calhoun S."/>
            <person name="Haridas S."/>
            <person name="Kuo A."/>
            <person name="Mondo S."/>
            <person name="Pangilinan J."/>
            <person name="Riley R."/>
            <person name="Labutti K."/>
            <person name="Andreopoulos B."/>
            <person name="Lipzen A."/>
            <person name="Chen C."/>
            <person name="Yanf M."/>
            <person name="Daum C."/>
            <person name="Ng V."/>
            <person name="Clum A."/>
            <person name="Steindorff A."/>
            <person name="Ohm R."/>
            <person name="Martin F."/>
            <person name="Silar P."/>
            <person name="Natvig D."/>
            <person name="Lalanne C."/>
            <person name="Gautier V."/>
            <person name="Ament-Velasquez S.L."/>
            <person name="Kruys A."/>
            <person name="Hutchinson M.I."/>
            <person name="Powell A.J."/>
            <person name="Barry K."/>
            <person name="Miller A.N."/>
            <person name="Grigoriev I.V."/>
            <person name="Debuchy R."/>
            <person name="Gladieux P."/>
            <person name="Thoren M.H."/>
            <person name="Johannesson H."/>
        </authorList>
    </citation>
    <scope>NUCLEOTIDE SEQUENCE</scope>
    <source>
        <strain evidence="2">SMH2532-1</strain>
    </source>
</reference>
<keyword evidence="3" id="KW-1185">Reference proteome</keyword>
<sequence>MTIATACICIAASPNVRDVHSTRVPTQHSLSLSPSQTPKRRQPSGHGINIDGGGGVWLLWRCTCDARNITMMSLPSRPCDAWPAWRQLAEIGGWFLLSSPLVITARVLFPLLCCRTTGNESMGMRHFRAHLLWQAAIQYTCYPSANVFGGTDLTLWGDRQRAYSTWKEGCGGWGLMRNGKGNAQQAKLWPTERRMGIRPQCHPCCPPPPALEPLK</sequence>
<proteinExistence type="predicted"/>
<name>A0AA40CU95_9PEZI</name>
<accession>A0AA40CU95</accession>
<evidence type="ECO:0000313" key="2">
    <source>
        <dbReference type="EMBL" id="KAK0649493.1"/>
    </source>
</evidence>
<evidence type="ECO:0000256" key="1">
    <source>
        <dbReference type="SAM" id="MobiDB-lite"/>
    </source>
</evidence>
<comment type="caution">
    <text evidence="2">The sequence shown here is derived from an EMBL/GenBank/DDBJ whole genome shotgun (WGS) entry which is preliminary data.</text>
</comment>
<protein>
    <submittedName>
        <fullName evidence="2">Uncharacterized protein</fullName>
    </submittedName>
</protein>
<dbReference type="AlphaFoldDB" id="A0AA40CU95"/>
<organism evidence="2 3">
    <name type="scientific">Cercophora newfieldiana</name>
    <dbReference type="NCBI Taxonomy" id="92897"/>
    <lineage>
        <taxon>Eukaryota</taxon>
        <taxon>Fungi</taxon>
        <taxon>Dikarya</taxon>
        <taxon>Ascomycota</taxon>
        <taxon>Pezizomycotina</taxon>
        <taxon>Sordariomycetes</taxon>
        <taxon>Sordariomycetidae</taxon>
        <taxon>Sordariales</taxon>
        <taxon>Lasiosphaeriaceae</taxon>
        <taxon>Cercophora</taxon>
    </lineage>
</organism>
<gene>
    <name evidence="2" type="ORF">B0T16DRAFT_132422</name>
</gene>
<dbReference type="Proteomes" id="UP001174936">
    <property type="component" value="Unassembled WGS sequence"/>
</dbReference>
<dbReference type="EMBL" id="JAULSV010000003">
    <property type="protein sequence ID" value="KAK0649493.1"/>
    <property type="molecule type" value="Genomic_DNA"/>
</dbReference>
<evidence type="ECO:0000313" key="3">
    <source>
        <dbReference type="Proteomes" id="UP001174936"/>
    </source>
</evidence>